<evidence type="ECO:0000313" key="2">
    <source>
        <dbReference type="EMBL" id="KAL3793947.1"/>
    </source>
</evidence>
<organism evidence="2 3">
    <name type="scientific">Cyclotella cryptica</name>
    <dbReference type="NCBI Taxonomy" id="29204"/>
    <lineage>
        <taxon>Eukaryota</taxon>
        <taxon>Sar</taxon>
        <taxon>Stramenopiles</taxon>
        <taxon>Ochrophyta</taxon>
        <taxon>Bacillariophyta</taxon>
        <taxon>Coscinodiscophyceae</taxon>
        <taxon>Thalassiosirophycidae</taxon>
        <taxon>Stephanodiscales</taxon>
        <taxon>Stephanodiscaceae</taxon>
        <taxon>Cyclotella</taxon>
    </lineage>
</organism>
<protein>
    <submittedName>
        <fullName evidence="2">Uncharacterized protein</fullName>
    </submittedName>
</protein>
<keyword evidence="3" id="KW-1185">Reference proteome</keyword>
<evidence type="ECO:0000313" key="3">
    <source>
        <dbReference type="Proteomes" id="UP001516023"/>
    </source>
</evidence>
<sequence>MSFSPVDIDTSSRFLASTFLGCERNAETTPIVRDRSYSDAHCLLEKAKSDDTATKLIPLTAVDRDAAVKEGASPAKHVHHSAQNRPRSKSESEFRPSPHKKKHSTYSKQLTGIHSPHHGPRPLSPKNLPHPPSCGKMWIRPVAIRSPAPRTSPHGRHIENTHCVSPCIPIKPHIRQVSQESSASTAEDAEMDISIPMLYCSPNSSFDAFHKPRAMVAFGESGKPIKPVAMFRHECPTDTRAAQSFQWQH</sequence>
<proteinExistence type="predicted"/>
<comment type="caution">
    <text evidence="2">The sequence shown here is derived from an EMBL/GenBank/DDBJ whole genome shotgun (WGS) entry which is preliminary data.</text>
</comment>
<dbReference type="AlphaFoldDB" id="A0ABD3Q0W1"/>
<name>A0ABD3Q0W1_9STRA</name>
<dbReference type="Proteomes" id="UP001516023">
    <property type="component" value="Unassembled WGS sequence"/>
</dbReference>
<reference evidence="2 3" key="1">
    <citation type="journal article" date="2020" name="G3 (Bethesda)">
        <title>Improved Reference Genome for Cyclotella cryptica CCMP332, a Model for Cell Wall Morphogenesis, Salinity Adaptation, and Lipid Production in Diatoms (Bacillariophyta).</title>
        <authorList>
            <person name="Roberts W.R."/>
            <person name="Downey K.M."/>
            <person name="Ruck E.C."/>
            <person name="Traller J.C."/>
            <person name="Alverson A.J."/>
        </authorList>
    </citation>
    <scope>NUCLEOTIDE SEQUENCE [LARGE SCALE GENOMIC DNA]</scope>
    <source>
        <strain evidence="2 3">CCMP332</strain>
    </source>
</reference>
<accession>A0ABD3Q0W1</accession>
<evidence type="ECO:0000256" key="1">
    <source>
        <dbReference type="SAM" id="MobiDB-lite"/>
    </source>
</evidence>
<dbReference type="EMBL" id="JABMIG020000085">
    <property type="protein sequence ID" value="KAL3793947.1"/>
    <property type="molecule type" value="Genomic_DNA"/>
</dbReference>
<feature type="region of interest" description="Disordered" evidence="1">
    <location>
        <begin position="68"/>
        <end position="136"/>
    </location>
</feature>
<gene>
    <name evidence="2" type="ORF">HJC23_009430</name>
</gene>